<feature type="chain" id="PRO_5011721501" description="Lipoprotein" evidence="1">
    <location>
        <begin position="23"/>
        <end position="296"/>
    </location>
</feature>
<accession>A0A1I1JJP3</accession>
<protein>
    <recommendedName>
        <fullName evidence="4">Lipoprotein</fullName>
    </recommendedName>
</protein>
<proteinExistence type="predicted"/>
<dbReference type="PROSITE" id="PS51257">
    <property type="entry name" value="PROKAR_LIPOPROTEIN"/>
    <property type="match status" value="1"/>
</dbReference>
<gene>
    <name evidence="2" type="ORF">SAMN05421780_10612</name>
</gene>
<dbReference type="OrthoDB" id="1116284at2"/>
<sequence length="296" mass="31766">MIKPTVKWFAVVAIAATFSACGDSATKSAETTTPTDTASQAATYEKNVETVIDELPTASEIPALLESTGAEYNATLANPLSKESSYTTTTGKAALNLGVYAADLSYLCVYDKAQDALSYIKTAQKLAQHIGVVTPNVEAVQKRVESNLSNKDSLISIVNQTIAVSDKYLKENQQHNVAALVVVGGFVEGLYVATSVAEKYPKDLPKEVRSGVLTQLVRTVADQEKPLADLVKLLGTVPASAEIDDLKKQLEELQQAYTSLNLSQKIKENKGDMVLDDTTIAPIAAKVKEIRNKIVS</sequence>
<reference evidence="2 3" key="1">
    <citation type="submission" date="2016-10" db="EMBL/GenBank/DDBJ databases">
        <authorList>
            <person name="de Groot N.N."/>
        </authorList>
    </citation>
    <scope>NUCLEOTIDE SEQUENCE [LARGE SCALE GENOMIC DNA]</scope>
    <source>
        <strain evidence="2 3">DSM 6793</strain>
    </source>
</reference>
<feature type="signal peptide" evidence="1">
    <location>
        <begin position="1"/>
        <end position="22"/>
    </location>
</feature>
<organism evidence="2 3">
    <name type="scientific">Flexibacter flexilis DSM 6793</name>
    <dbReference type="NCBI Taxonomy" id="927664"/>
    <lineage>
        <taxon>Bacteria</taxon>
        <taxon>Pseudomonadati</taxon>
        <taxon>Bacteroidota</taxon>
        <taxon>Cytophagia</taxon>
        <taxon>Cytophagales</taxon>
        <taxon>Flexibacteraceae</taxon>
        <taxon>Flexibacter</taxon>
    </lineage>
</organism>
<dbReference type="STRING" id="927664.SAMN05421780_10612"/>
<keyword evidence="1" id="KW-0732">Signal</keyword>
<keyword evidence="3" id="KW-1185">Reference proteome</keyword>
<dbReference type="RefSeq" id="WP_091512149.1">
    <property type="nucleotide sequence ID" value="NZ_FOLE01000006.1"/>
</dbReference>
<evidence type="ECO:0008006" key="4">
    <source>
        <dbReference type="Google" id="ProtNLM"/>
    </source>
</evidence>
<evidence type="ECO:0000256" key="1">
    <source>
        <dbReference type="SAM" id="SignalP"/>
    </source>
</evidence>
<evidence type="ECO:0000313" key="2">
    <source>
        <dbReference type="EMBL" id="SFC48391.1"/>
    </source>
</evidence>
<dbReference type="AlphaFoldDB" id="A0A1I1JJP3"/>
<name>A0A1I1JJP3_9BACT</name>
<dbReference type="EMBL" id="FOLE01000006">
    <property type="protein sequence ID" value="SFC48391.1"/>
    <property type="molecule type" value="Genomic_DNA"/>
</dbReference>
<dbReference type="Proteomes" id="UP000199514">
    <property type="component" value="Unassembled WGS sequence"/>
</dbReference>
<evidence type="ECO:0000313" key="3">
    <source>
        <dbReference type="Proteomes" id="UP000199514"/>
    </source>
</evidence>